<dbReference type="GO" id="GO:0046872">
    <property type="term" value="F:metal ion binding"/>
    <property type="evidence" value="ECO:0007669"/>
    <property type="project" value="UniProtKB-KW"/>
</dbReference>
<dbReference type="SUPFAM" id="SSF49503">
    <property type="entry name" value="Cupredoxins"/>
    <property type="match status" value="1"/>
</dbReference>
<name>A0A6J7LVQ8_9ZZZZ</name>
<keyword evidence="1" id="KW-0479">Metal-binding</keyword>
<evidence type="ECO:0000256" key="1">
    <source>
        <dbReference type="ARBA" id="ARBA00022723"/>
    </source>
</evidence>
<keyword evidence="2" id="KW-1133">Transmembrane helix</keyword>
<proteinExistence type="predicted"/>
<evidence type="ECO:0000313" key="3">
    <source>
        <dbReference type="EMBL" id="CAB4716321.1"/>
    </source>
</evidence>
<dbReference type="AlphaFoldDB" id="A0A6J7LVQ8"/>
<dbReference type="EMBL" id="CAFBPQ010000014">
    <property type="protein sequence ID" value="CAB5020697.1"/>
    <property type="molecule type" value="Genomic_DNA"/>
</dbReference>
<dbReference type="PROSITE" id="PS00079">
    <property type="entry name" value="MULTICOPPER_OXIDASE1"/>
    <property type="match status" value="1"/>
</dbReference>
<accession>A0A6J7LVQ8</accession>
<sequence length="223" mass="23301">MSVSTEAPPEGLSSKEEVELKDPRREAIWTRLVLPLALPVVSALAAILWILNISRAFLAGSKTTALIIVVIVTVAIMVGAAVMSATPRMRTSSKLLFVAFAFVLVVAAGFVSLGPSEGGEEAGGGGFVPPTGPAVATLEVDALPTLKFQADTFESKVGINEINYVSEGGTHTLVFAEPEFAGFELEVPPSDKGKIDLKAGSYTIFCSIPGHRAAGMEATLTIK</sequence>
<dbReference type="EMBL" id="CAEZYK010000009">
    <property type="protein sequence ID" value="CAB4716321.1"/>
    <property type="molecule type" value="Genomic_DNA"/>
</dbReference>
<dbReference type="EMBL" id="CAFBMM010000132">
    <property type="protein sequence ID" value="CAB4919548.1"/>
    <property type="molecule type" value="Genomic_DNA"/>
</dbReference>
<dbReference type="Gene3D" id="2.60.40.420">
    <property type="entry name" value="Cupredoxins - blue copper proteins"/>
    <property type="match status" value="1"/>
</dbReference>
<organism evidence="5">
    <name type="scientific">freshwater metagenome</name>
    <dbReference type="NCBI Taxonomy" id="449393"/>
    <lineage>
        <taxon>unclassified sequences</taxon>
        <taxon>metagenomes</taxon>
        <taxon>ecological metagenomes</taxon>
    </lineage>
</organism>
<evidence type="ECO:0000313" key="4">
    <source>
        <dbReference type="EMBL" id="CAB4919548.1"/>
    </source>
</evidence>
<feature type="transmembrane region" description="Helical" evidence="2">
    <location>
        <begin position="63"/>
        <end position="83"/>
    </location>
</feature>
<keyword evidence="2" id="KW-0812">Transmembrane</keyword>
<feature type="transmembrane region" description="Helical" evidence="2">
    <location>
        <begin position="95"/>
        <end position="113"/>
    </location>
</feature>
<evidence type="ECO:0000313" key="5">
    <source>
        <dbReference type="EMBL" id="CAB4970039.1"/>
    </source>
</evidence>
<feature type="transmembrane region" description="Helical" evidence="2">
    <location>
        <begin position="32"/>
        <end position="51"/>
    </location>
</feature>
<gene>
    <name evidence="3" type="ORF">UFOPK2683_00292</name>
    <name evidence="4" type="ORF">UFOPK3605_01584</name>
    <name evidence="5" type="ORF">UFOPK3897_00338</name>
    <name evidence="6" type="ORF">UFOPK4121_00635</name>
</gene>
<reference evidence="5" key="1">
    <citation type="submission" date="2020-05" db="EMBL/GenBank/DDBJ databases">
        <authorList>
            <person name="Chiriac C."/>
            <person name="Salcher M."/>
            <person name="Ghai R."/>
            <person name="Kavagutti S V."/>
        </authorList>
    </citation>
    <scope>NUCLEOTIDE SEQUENCE</scope>
</reference>
<evidence type="ECO:0000256" key="2">
    <source>
        <dbReference type="SAM" id="Phobius"/>
    </source>
</evidence>
<evidence type="ECO:0000313" key="6">
    <source>
        <dbReference type="EMBL" id="CAB5020697.1"/>
    </source>
</evidence>
<dbReference type="InterPro" id="IPR033138">
    <property type="entry name" value="Cu_oxidase_CS"/>
</dbReference>
<protein>
    <submittedName>
        <fullName evidence="5">Unannotated protein</fullName>
    </submittedName>
</protein>
<dbReference type="InterPro" id="IPR008972">
    <property type="entry name" value="Cupredoxin"/>
</dbReference>
<keyword evidence="2" id="KW-0472">Membrane</keyword>
<dbReference type="EMBL" id="CAFBOF010000004">
    <property type="protein sequence ID" value="CAB4970039.1"/>
    <property type="molecule type" value="Genomic_DNA"/>
</dbReference>